<keyword evidence="1" id="KW-0472">Membrane</keyword>
<dbReference type="AlphaFoldDB" id="A0A3M4LZT4"/>
<reference evidence="2 3" key="1">
    <citation type="submission" date="2018-08" db="EMBL/GenBank/DDBJ databases">
        <title>Recombination of ecologically and evolutionarily significant loci maintains genetic cohesion in the Pseudomonas syringae species complex.</title>
        <authorList>
            <person name="Dillon M."/>
            <person name="Thakur S."/>
            <person name="Almeida R.N.D."/>
            <person name="Weir B.S."/>
            <person name="Guttman D.S."/>
        </authorList>
    </citation>
    <scope>NUCLEOTIDE SEQUENCE [LARGE SCALE GENOMIC DNA]</scope>
    <source>
        <strain evidence="2 3">ICMP 3353</strain>
    </source>
</reference>
<dbReference type="PANTHER" id="PTHR38775:SF1">
    <property type="entry name" value="INNER MEMBRANE PROTEIN"/>
    <property type="match status" value="1"/>
</dbReference>
<gene>
    <name evidence="2" type="ORF">ALQ04_00026</name>
</gene>
<sequence length="90" mass="10110">MQLFWGLGKLLTLGFWLVVVVNSIIEAPEPFGIMISIAGGLVLLAHVLELFLFNGRLRGRRHPWRDRGKILVFGIFHVLSIGRPARPTHA</sequence>
<evidence type="ECO:0000313" key="2">
    <source>
        <dbReference type="EMBL" id="RMQ47032.1"/>
    </source>
</evidence>
<organism evidence="2 3">
    <name type="scientific">Pseudomonas cichorii</name>
    <dbReference type="NCBI Taxonomy" id="36746"/>
    <lineage>
        <taxon>Bacteria</taxon>
        <taxon>Pseudomonadati</taxon>
        <taxon>Pseudomonadota</taxon>
        <taxon>Gammaproteobacteria</taxon>
        <taxon>Pseudomonadales</taxon>
        <taxon>Pseudomonadaceae</taxon>
        <taxon>Pseudomonas</taxon>
    </lineage>
</organism>
<feature type="transmembrane region" description="Helical" evidence="1">
    <location>
        <begin position="31"/>
        <end position="53"/>
    </location>
</feature>
<dbReference type="Pfam" id="PF06611">
    <property type="entry name" value="DUF1145"/>
    <property type="match status" value="1"/>
</dbReference>
<comment type="caution">
    <text evidence="2">The sequence shown here is derived from an EMBL/GenBank/DDBJ whole genome shotgun (WGS) entry which is preliminary data.</text>
</comment>
<proteinExistence type="predicted"/>
<dbReference type="InterPro" id="IPR009525">
    <property type="entry name" value="DUF1145"/>
</dbReference>
<dbReference type="RefSeq" id="WP_122315570.1">
    <property type="nucleotide sequence ID" value="NZ_RBRE01000039.1"/>
</dbReference>
<name>A0A3M4LZT4_PSECI</name>
<evidence type="ECO:0000256" key="1">
    <source>
        <dbReference type="SAM" id="Phobius"/>
    </source>
</evidence>
<keyword evidence="1" id="KW-1133">Transmembrane helix</keyword>
<keyword evidence="1" id="KW-0812">Transmembrane</keyword>
<dbReference type="Proteomes" id="UP000277236">
    <property type="component" value="Unassembled WGS sequence"/>
</dbReference>
<evidence type="ECO:0000313" key="3">
    <source>
        <dbReference type="Proteomes" id="UP000277236"/>
    </source>
</evidence>
<dbReference type="PANTHER" id="PTHR38775">
    <property type="entry name" value="INNER MEMBRANE PROTEIN-RELATED"/>
    <property type="match status" value="1"/>
</dbReference>
<dbReference type="EMBL" id="RBRE01000039">
    <property type="protein sequence ID" value="RMQ47032.1"/>
    <property type="molecule type" value="Genomic_DNA"/>
</dbReference>
<accession>A0A3M4LZT4</accession>
<protein>
    <recommendedName>
        <fullName evidence="4">DUF1145 domain-containing protein</fullName>
    </recommendedName>
</protein>
<dbReference type="OrthoDB" id="7032679at2"/>
<evidence type="ECO:0008006" key="4">
    <source>
        <dbReference type="Google" id="ProtNLM"/>
    </source>
</evidence>
<feature type="transmembrane region" description="Helical" evidence="1">
    <location>
        <begin position="7"/>
        <end position="25"/>
    </location>
</feature>